<feature type="transmembrane region" description="Helical" evidence="1">
    <location>
        <begin position="118"/>
        <end position="140"/>
    </location>
</feature>
<reference evidence="2" key="1">
    <citation type="submission" date="2020-05" db="EMBL/GenBank/DDBJ databases">
        <authorList>
            <person name="Chiriac C."/>
            <person name="Salcher M."/>
            <person name="Ghai R."/>
            <person name="Kavagutti S V."/>
        </authorList>
    </citation>
    <scope>NUCLEOTIDE SEQUENCE</scope>
</reference>
<dbReference type="Pfam" id="PF08570">
    <property type="entry name" value="DUF1761"/>
    <property type="match status" value="1"/>
</dbReference>
<keyword evidence="1" id="KW-1133">Transmembrane helix</keyword>
<keyword evidence="1" id="KW-0812">Transmembrane</keyword>
<dbReference type="EMBL" id="CAESAJ010000053">
    <property type="protein sequence ID" value="CAB4336786.1"/>
    <property type="molecule type" value="Genomic_DNA"/>
</dbReference>
<gene>
    <name evidence="2" type="ORF">UFOPK3770_00629</name>
</gene>
<feature type="transmembrane region" description="Helical" evidence="1">
    <location>
        <begin position="85"/>
        <end position="106"/>
    </location>
</feature>
<accession>A0A6J5Z5J8</accession>
<dbReference type="AlphaFoldDB" id="A0A6J5Z5J8"/>
<name>A0A6J5Z5J8_9ZZZZ</name>
<sequence>MDLSSINWLAILIATMVSFVSAFNWFSEKAFFPMWWKAMKKGPTEQPGDGQNMGVTFALSTLATLTQAVTLALLIDVVAQATGDISVATGALTGLVVGLAVASAALGHRLFAGHGIKVWLIEVSNDLINFVLMGLVFSFYY</sequence>
<protein>
    <submittedName>
        <fullName evidence="2">Unannotated protein</fullName>
    </submittedName>
</protein>
<evidence type="ECO:0000256" key="1">
    <source>
        <dbReference type="SAM" id="Phobius"/>
    </source>
</evidence>
<feature type="transmembrane region" description="Helical" evidence="1">
    <location>
        <begin position="55"/>
        <end position="79"/>
    </location>
</feature>
<proteinExistence type="predicted"/>
<feature type="transmembrane region" description="Helical" evidence="1">
    <location>
        <begin position="6"/>
        <end position="26"/>
    </location>
</feature>
<evidence type="ECO:0000313" key="2">
    <source>
        <dbReference type="EMBL" id="CAB4336786.1"/>
    </source>
</evidence>
<organism evidence="2">
    <name type="scientific">freshwater metagenome</name>
    <dbReference type="NCBI Taxonomy" id="449393"/>
    <lineage>
        <taxon>unclassified sequences</taxon>
        <taxon>metagenomes</taxon>
        <taxon>ecological metagenomes</taxon>
    </lineage>
</organism>
<keyword evidence="1" id="KW-0472">Membrane</keyword>
<dbReference type="InterPro" id="IPR013879">
    <property type="entry name" value="DUF1761"/>
</dbReference>